<dbReference type="Proteomes" id="UP000192911">
    <property type="component" value="Unassembled WGS sequence"/>
</dbReference>
<reference evidence="2" key="1">
    <citation type="submission" date="2017-04" db="EMBL/GenBank/DDBJ databases">
        <authorList>
            <person name="Varghese N."/>
            <person name="Submissions S."/>
        </authorList>
    </citation>
    <scope>NUCLEOTIDE SEQUENCE [LARGE SCALE GENOMIC DNA]</scope>
    <source>
        <strain evidence="2">Ballard 720</strain>
    </source>
</reference>
<evidence type="ECO:0000313" key="1">
    <source>
        <dbReference type="EMBL" id="SMF03435.1"/>
    </source>
</evidence>
<accession>A0A1X7CUR3</accession>
<proteinExistence type="predicted"/>
<dbReference type="AlphaFoldDB" id="A0A1X7CUR3"/>
<sequence length="41" mass="4500">MGNPQALLPWPERTVAAPARRPRYLASLNPEPQGGICETQL</sequence>
<organism evidence="1 2">
    <name type="scientific">Trinickia caryophylli</name>
    <name type="common">Paraburkholderia caryophylli</name>
    <dbReference type="NCBI Taxonomy" id="28094"/>
    <lineage>
        <taxon>Bacteria</taxon>
        <taxon>Pseudomonadati</taxon>
        <taxon>Pseudomonadota</taxon>
        <taxon>Betaproteobacteria</taxon>
        <taxon>Burkholderiales</taxon>
        <taxon>Burkholderiaceae</taxon>
        <taxon>Trinickia</taxon>
    </lineage>
</organism>
<evidence type="ECO:0000313" key="2">
    <source>
        <dbReference type="Proteomes" id="UP000192911"/>
    </source>
</evidence>
<gene>
    <name evidence="1" type="ORF">SAMN06295900_10228</name>
</gene>
<name>A0A1X7CUR3_TRICW</name>
<protein>
    <submittedName>
        <fullName evidence="1">Uncharacterized protein</fullName>
    </submittedName>
</protein>
<keyword evidence="2" id="KW-1185">Reference proteome</keyword>
<dbReference type="EMBL" id="FXAH01000002">
    <property type="protein sequence ID" value="SMF03435.1"/>
    <property type="molecule type" value="Genomic_DNA"/>
</dbReference>